<dbReference type="InterPro" id="IPR003738">
    <property type="entry name" value="SRAP"/>
</dbReference>
<dbReference type="AlphaFoldDB" id="A0ABD5V917"/>
<proteinExistence type="inferred from homology"/>
<evidence type="ECO:0000256" key="2">
    <source>
        <dbReference type="ARBA" id="ARBA00022670"/>
    </source>
</evidence>
<dbReference type="GO" id="GO:0008233">
    <property type="term" value="F:peptidase activity"/>
    <property type="evidence" value="ECO:0007669"/>
    <property type="project" value="UniProtKB-KW"/>
</dbReference>
<dbReference type="EMBL" id="JBHSXN010000001">
    <property type="protein sequence ID" value="MFC6952049.1"/>
    <property type="molecule type" value="Genomic_DNA"/>
</dbReference>
<dbReference type="PANTHER" id="PTHR13604:SF0">
    <property type="entry name" value="ABASIC SITE PROCESSING PROTEIN HMCES"/>
    <property type="match status" value="1"/>
</dbReference>
<comment type="caution">
    <text evidence="8">The sequence shown here is derived from an EMBL/GenBank/DDBJ whole genome shotgun (WGS) entry which is preliminary data.</text>
</comment>
<keyword evidence="9" id="KW-1185">Reference proteome</keyword>
<dbReference type="GO" id="GO:0006508">
    <property type="term" value="P:proteolysis"/>
    <property type="evidence" value="ECO:0007669"/>
    <property type="project" value="UniProtKB-KW"/>
</dbReference>
<keyword evidence="2" id="KW-0645">Protease</keyword>
<evidence type="ECO:0000256" key="3">
    <source>
        <dbReference type="ARBA" id="ARBA00022763"/>
    </source>
</evidence>
<dbReference type="InterPro" id="IPR036590">
    <property type="entry name" value="SRAP-like"/>
</dbReference>
<dbReference type="SUPFAM" id="SSF143081">
    <property type="entry name" value="BB1717-like"/>
    <property type="match status" value="1"/>
</dbReference>
<dbReference type="EC" id="3.4.-.-" evidence="8"/>
<protein>
    <submittedName>
        <fullName evidence="8">SOS response-associated peptidase</fullName>
        <ecNumber evidence="8">3.4.-.-</ecNumber>
    </submittedName>
</protein>
<evidence type="ECO:0000313" key="8">
    <source>
        <dbReference type="EMBL" id="MFC6952049.1"/>
    </source>
</evidence>
<dbReference type="Gene3D" id="3.90.1680.10">
    <property type="entry name" value="SOS response associated peptidase-like"/>
    <property type="match status" value="1"/>
</dbReference>
<reference evidence="8 9" key="1">
    <citation type="journal article" date="2019" name="Int. J. Syst. Evol. Microbiol.">
        <title>The Global Catalogue of Microorganisms (GCM) 10K type strain sequencing project: providing services to taxonomists for standard genome sequencing and annotation.</title>
        <authorList>
            <consortium name="The Broad Institute Genomics Platform"/>
            <consortium name="The Broad Institute Genome Sequencing Center for Infectious Disease"/>
            <person name="Wu L."/>
            <person name="Ma J."/>
        </authorList>
    </citation>
    <scope>NUCLEOTIDE SEQUENCE [LARGE SCALE GENOMIC DNA]</scope>
    <source>
        <strain evidence="8 9">GX26</strain>
    </source>
</reference>
<evidence type="ECO:0000256" key="7">
    <source>
        <dbReference type="ARBA" id="ARBA00023239"/>
    </source>
</evidence>
<keyword evidence="6" id="KW-0238">DNA-binding</keyword>
<keyword evidence="4 8" id="KW-0378">Hydrolase</keyword>
<dbReference type="Pfam" id="PF02586">
    <property type="entry name" value="SRAP"/>
    <property type="match status" value="1"/>
</dbReference>
<keyword evidence="5" id="KW-0190">Covalent protein-DNA linkage</keyword>
<evidence type="ECO:0000256" key="6">
    <source>
        <dbReference type="ARBA" id="ARBA00023125"/>
    </source>
</evidence>
<dbReference type="Proteomes" id="UP001596395">
    <property type="component" value="Unassembled WGS sequence"/>
</dbReference>
<evidence type="ECO:0000313" key="9">
    <source>
        <dbReference type="Proteomes" id="UP001596395"/>
    </source>
</evidence>
<evidence type="ECO:0000256" key="4">
    <source>
        <dbReference type="ARBA" id="ARBA00022801"/>
    </source>
</evidence>
<comment type="similarity">
    <text evidence="1">Belongs to the SOS response-associated peptidase family.</text>
</comment>
<dbReference type="PANTHER" id="PTHR13604">
    <property type="entry name" value="DC12-RELATED"/>
    <property type="match status" value="1"/>
</dbReference>
<gene>
    <name evidence="8" type="ORF">ACFQGB_04165</name>
</gene>
<evidence type="ECO:0000256" key="5">
    <source>
        <dbReference type="ARBA" id="ARBA00023124"/>
    </source>
</evidence>
<dbReference type="GO" id="GO:0006974">
    <property type="term" value="P:DNA damage response"/>
    <property type="evidence" value="ECO:0007669"/>
    <property type="project" value="UniProtKB-KW"/>
</dbReference>
<name>A0ABD5V917_9EURY</name>
<accession>A0ABD5V917</accession>
<dbReference type="RefSeq" id="WP_336349046.1">
    <property type="nucleotide sequence ID" value="NZ_JAZAQL010000001.1"/>
</dbReference>
<evidence type="ECO:0000256" key="1">
    <source>
        <dbReference type="ARBA" id="ARBA00008136"/>
    </source>
</evidence>
<organism evidence="8 9">
    <name type="scientific">Halorubellus litoreus</name>
    <dbReference type="NCBI Taxonomy" id="755308"/>
    <lineage>
        <taxon>Archaea</taxon>
        <taxon>Methanobacteriati</taxon>
        <taxon>Methanobacteriota</taxon>
        <taxon>Stenosarchaea group</taxon>
        <taxon>Halobacteria</taxon>
        <taxon>Halobacteriales</taxon>
        <taxon>Halorubellaceae</taxon>
        <taxon>Halorubellus</taxon>
    </lineage>
</organism>
<sequence>MCGRYTLTVEAGDLAERFGVHVPERYEPRYNAAPRQSLPVVRTGVDVDDEHASGDSPDAAVPEDAGRELAFAEWGLVPSWVDEPDDANRPINARSETVREKRSFRDAFARQRCLVPADGFYEWTERGGGKQPYRVTLDDESVFAMAGLYEVWEGEVAQSSLAAFGADGDDDDRRRRVESFTVLTTDPNDVVADLHHRMAVVLDREDEATWLRGDPDEAASLLDPYRGGMRAYPVSTAVNDPGNESPGLLDPVDV</sequence>
<keyword evidence="3" id="KW-0227">DNA damage</keyword>
<dbReference type="GO" id="GO:0016829">
    <property type="term" value="F:lyase activity"/>
    <property type="evidence" value="ECO:0007669"/>
    <property type="project" value="UniProtKB-KW"/>
</dbReference>
<dbReference type="GO" id="GO:0003677">
    <property type="term" value="F:DNA binding"/>
    <property type="evidence" value="ECO:0007669"/>
    <property type="project" value="UniProtKB-KW"/>
</dbReference>
<keyword evidence="7" id="KW-0456">Lyase</keyword>